<accession>A0A0P6Y050</accession>
<protein>
    <recommendedName>
        <fullName evidence="6">Amidohydrolase-related domain-containing protein</fullName>
    </recommendedName>
</protein>
<dbReference type="STRING" id="229921.ADN01_05810"/>
<evidence type="ECO:0000256" key="4">
    <source>
        <dbReference type="ARBA" id="ARBA00022723"/>
    </source>
</evidence>
<dbReference type="GO" id="GO:0005737">
    <property type="term" value="C:cytoplasm"/>
    <property type="evidence" value="ECO:0007669"/>
    <property type="project" value="TreeGrafter"/>
</dbReference>
<dbReference type="PANTHER" id="PTHR43668">
    <property type="entry name" value="ALLANTOINASE"/>
    <property type="match status" value="1"/>
</dbReference>
<dbReference type="PROSITE" id="PS00483">
    <property type="entry name" value="DIHYDROOROTASE_2"/>
    <property type="match status" value="1"/>
</dbReference>
<dbReference type="InterPro" id="IPR002195">
    <property type="entry name" value="Dihydroorotase_CS"/>
</dbReference>
<comment type="cofactor">
    <cofactor evidence="1">
        <name>Zn(2+)</name>
        <dbReference type="ChEBI" id="CHEBI:29105"/>
    </cofactor>
</comment>
<dbReference type="SUPFAM" id="SSF51556">
    <property type="entry name" value="Metallo-dependent hydrolases"/>
    <property type="match status" value="1"/>
</dbReference>
<evidence type="ECO:0000256" key="3">
    <source>
        <dbReference type="ARBA" id="ARBA00010286"/>
    </source>
</evidence>
<dbReference type="Gene3D" id="3.20.20.140">
    <property type="entry name" value="Metal-dependent hydrolases"/>
    <property type="match status" value="1"/>
</dbReference>
<evidence type="ECO:0000256" key="2">
    <source>
        <dbReference type="ARBA" id="ARBA00002368"/>
    </source>
</evidence>
<dbReference type="GO" id="GO:0004038">
    <property type="term" value="F:allantoinase activity"/>
    <property type="evidence" value="ECO:0007669"/>
    <property type="project" value="TreeGrafter"/>
</dbReference>
<dbReference type="Proteomes" id="UP000050501">
    <property type="component" value="Unassembled WGS sequence"/>
</dbReference>
<dbReference type="PATRIC" id="fig|229921.5.peg.2901"/>
<dbReference type="InterPro" id="IPR006680">
    <property type="entry name" value="Amidohydro-rel"/>
</dbReference>
<dbReference type="GO" id="GO:0046872">
    <property type="term" value="F:metal ion binding"/>
    <property type="evidence" value="ECO:0007669"/>
    <property type="project" value="UniProtKB-KW"/>
</dbReference>
<dbReference type="AlphaFoldDB" id="A0A0P6Y050"/>
<name>A0A0P6Y050_9CHLR</name>
<comment type="similarity">
    <text evidence="3">Belongs to the metallo-dependent hydrolases superfamily. DHOase family. Class I DHOase subfamily.</text>
</comment>
<organism evidence="7 8">
    <name type="scientific">Levilinea saccharolytica</name>
    <dbReference type="NCBI Taxonomy" id="229921"/>
    <lineage>
        <taxon>Bacteria</taxon>
        <taxon>Bacillati</taxon>
        <taxon>Chloroflexota</taxon>
        <taxon>Anaerolineae</taxon>
        <taxon>Anaerolineales</taxon>
        <taxon>Anaerolineaceae</taxon>
        <taxon>Levilinea</taxon>
    </lineage>
</organism>
<proteinExistence type="inferred from homology"/>
<evidence type="ECO:0000256" key="1">
    <source>
        <dbReference type="ARBA" id="ARBA00001947"/>
    </source>
</evidence>
<keyword evidence="5" id="KW-0378">Hydrolase</keyword>
<gene>
    <name evidence="7" type="ORF">ADN01_05810</name>
</gene>
<reference evidence="7 8" key="1">
    <citation type="submission" date="2015-07" db="EMBL/GenBank/DDBJ databases">
        <title>Genome sequence of Levilinea saccharolytica DSM 16555.</title>
        <authorList>
            <person name="Hemp J."/>
            <person name="Ward L.M."/>
            <person name="Pace L.A."/>
            <person name="Fischer W.W."/>
        </authorList>
    </citation>
    <scope>NUCLEOTIDE SEQUENCE [LARGE SCALE GENOMIC DNA]</scope>
    <source>
        <strain evidence="7 8">KIBI-1</strain>
    </source>
</reference>
<dbReference type="FunFam" id="3.20.20.140:FF:000036">
    <property type="entry name" value="Carbamoyl-phosphate synthase large chain"/>
    <property type="match status" value="1"/>
</dbReference>
<keyword evidence="8" id="KW-1185">Reference proteome</keyword>
<dbReference type="Pfam" id="PF01979">
    <property type="entry name" value="Amidohydro_1"/>
    <property type="match status" value="1"/>
</dbReference>
<dbReference type="InterPro" id="IPR011059">
    <property type="entry name" value="Metal-dep_hydrolase_composite"/>
</dbReference>
<sequence>MRLPGLVDVHVHMREPGGTHKEDWDSGTAAALAGGVTMVLGMPNTRPAVTDNQTLDEALAAAASKARCDYGQYLGAGPVVPDVSGLAERIAGVKMYLDQTYGPLRLDEMDLWVRHFSAWPVQVPVAVHAEGRSLAAAILLASLADRPVHLCHVSTREEIEVIRMAKQSGVKVTCEVAPHHLFLCEEDAAAIGAGRSEVRPRLARRRDVEALWQNLDVIDCFATDHAPHTLAEKEGENPPPGFPGLETALPLFLNAVTEGRLSLEDIIQRYVTAPRRIFHLPEQADTWVEVDLDAAWEVRAAEMHSRCGWTPFEGWKLRGRVRSVTLRGQEVVRDGQVLAKVGSGRNVRL</sequence>
<dbReference type="InterPro" id="IPR050138">
    <property type="entry name" value="DHOase/Allantoinase_Hydrolase"/>
</dbReference>
<evidence type="ECO:0000313" key="8">
    <source>
        <dbReference type="Proteomes" id="UP000050501"/>
    </source>
</evidence>
<comment type="caution">
    <text evidence="7">The sequence shown here is derived from an EMBL/GenBank/DDBJ whole genome shotgun (WGS) entry which is preliminary data.</text>
</comment>
<dbReference type="SUPFAM" id="SSF51338">
    <property type="entry name" value="Composite domain of metallo-dependent hydrolases"/>
    <property type="match status" value="1"/>
</dbReference>
<dbReference type="EMBL" id="LGCM01000024">
    <property type="protein sequence ID" value="KPL85764.1"/>
    <property type="molecule type" value="Genomic_DNA"/>
</dbReference>
<dbReference type="OrthoDB" id="9765462at2"/>
<keyword evidence="4" id="KW-0479">Metal-binding</keyword>
<dbReference type="PANTHER" id="PTHR43668:SF2">
    <property type="entry name" value="ALLANTOINASE"/>
    <property type="match status" value="1"/>
</dbReference>
<evidence type="ECO:0000259" key="6">
    <source>
        <dbReference type="Pfam" id="PF01979"/>
    </source>
</evidence>
<dbReference type="InterPro" id="IPR032466">
    <property type="entry name" value="Metal_Hydrolase"/>
</dbReference>
<feature type="domain" description="Amidohydrolase-related" evidence="6">
    <location>
        <begin position="3"/>
        <end position="268"/>
    </location>
</feature>
<evidence type="ECO:0000256" key="5">
    <source>
        <dbReference type="ARBA" id="ARBA00022801"/>
    </source>
</evidence>
<dbReference type="GO" id="GO:0006145">
    <property type="term" value="P:purine nucleobase catabolic process"/>
    <property type="evidence" value="ECO:0007669"/>
    <property type="project" value="TreeGrafter"/>
</dbReference>
<evidence type="ECO:0000313" key="7">
    <source>
        <dbReference type="EMBL" id="KPL85764.1"/>
    </source>
</evidence>
<comment type="function">
    <text evidence="2">Catalyzes the reversible cyclization of carbamoyl aspartate to dihydroorotate.</text>
</comment>
<dbReference type="RefSeq" id="WP_062417295.1">
    <property type="nucleotide sequence ID" value="NZ_DF967974.1"/>
</dbReference>